<sequence>MRRARCWRYGGCVDARPGRRVAGQDAVVGAGSDRHLGVAESSVHAIQQGQRAAHHDPSLARR</sequence>
<keyword evidence="5" id="KW-1185">Reference proteome</keyword>
<proteinExistence type="predicted"/>
<dbReference type="Proteomes" id="UP000234181">
    <property type="component" value="Unassembled WGS sequence"/>
</dbReference>
<evidence type="ECO:0000313" key="5">
    <source>
        <dbReference type="Proteomes" id="UP000234181"/>
    </source>
</evidence>
<protein>
    <submittedName>
        <fullName evidence="3">Uncharacterized protein</fullName>
    </submittedName>
</protein>
<dbReference type="Proteomes" id="UP000234166">
    <property type="component" value="Unassembled WGS sequence"/>
</dbReference>
<feature type="region of interest" description="Disordered" evidence="1">
    <location>
        <begin position="42"/>
        <end position="62"/>
    </location>
</feature>
<dbReference type="EMBL" id="OCYT01000098">
    <property type="protein sequence ID" value="SON81663.1"/>
    <property type="molecule type" value="Genomic_DNA"/>
</dbReference>
<evidence type="ECO:0000256" key="1">
    <source>
        <dbReference type="SAM" id="MobiDB-lite"/>
    </source>
</evidence>
<evidence type="ECO:0000313" key="2">
    <source>
        <dbReference type="EMBL" id="SON81663.1"/>
    </source>
</evidence>
<evidence type="ECO:0000313" key="3">
    <source>
        <dbReference type="EMBL" id="SON88942.1"/>
    </source>
</evidence>
<name>A0AB38E0Z0_XANCH</name>
<dbReference type="AlphaFoldDB" id="A0AB38E0Z0"/>
<gene>
    <name evidence="2" type="ORF">XAP6984_420034</name>
    <name evidence="3" type="ORF">XAP7430_400051</name>
</gene>
<comment type="caution">
    <text evidence="3">The sequence shown here is derived from an EMBL/GenBank/DDBJ whole genome shotgun (WGS) entry which is preliminary data.</text>
</comment>
<accession>A0AB38E0Z0</accession>
<evidence type="ECO:0000313" key="4">
    <source>
        <dbReference type="Proteomes" id="UP000234166"/>
    </source>
</evidence>
<organism evidence="3 4">
    <name type="scientific">Xanthomonas campestris pv. phaseoli</name>
    <dbReference type="NCBI Taxonomy" id="317013"/>
    <lineage>
        <taxon>Bacteria</taxon>
        <taxon>Pseudomonadati</taxon>
        <taxon>Pseudomonadota</taxon>
        <taxon>Gammaproteobacteria</taxon>
        <taxon>Lysobacterales</taxon>
        <taxon>Lysobacteraceae</taxon>
        <taxon>Xanthomonas</taxon>
    </lineage>
</organism>
<feature type="compositionally biased region" description="Basic and acidic residues" evidence="1">
    <location>
        <begin position="53"/>
        <end position="62"/>
    </location>
</feature>
<dbReference type="EMBL" id="OCYS01000095">
    <property type="protein sequence ID" value="SON88942.1"/>
    <property type="molecule type" value="Genomic_DNA"/>
</dbReference>
<reference evidence="4 5" key="1">
    <citation type="submission" date="2017-10" db="EMBL/GenBank/DDBJ databases">
        <authorList>
            <person name="Regsiter A."/>
            <person name="William W."/>
        </authorList>
    </citation>
    <scope>NUCLEOTIDE SEQUENCE [LARGE SCALE GENOMIC DNA]</scope>
    <source>
        <strain evidence="2 5">CFBP6984</strain>
        <strain evidence="3 4">CFBP7430</strain>
    </source>
</reference>